<feature type="compositionally biased region" description="Low complexity" evidence="1">
    <location>
        <begin position="318"/>
        <end position="334"/>
    </location>
</feature>
<evidence type="ECO:0000313" key="2">
    <source>
        <dbReference type="EMBL" id="CAB0009271.1"/>
    </source>
</evidence>
<feature type="compositionally biased region" description="Polar residues" evidence="1">
    <location>
        <begin position="72"/>
        <end position="81"/>
    </location>
</feature>
<accession>A0A6H5GXF1</accession>
<name>A0A6H5GXF1_9HEMI</name>
<protein>
    <submittedName>
        <fullName evidence="2">Uncharacterized protein</fullName>
    </submittedName>
</protein>
<sequence>MGGGLGGHVADKGRKKKTWLGTSNSVLMGRNNELPLISNLGRRILGARRNMYRSQCHSILENIASDVSSISYDTQDESPCTSKGAPERCKGKRAGSSSSSPRTSTPTVRKTPSSSAKRSSVMPTPTPTPTSTPVTPVTLSTPAQEEITMISPPACGSASSSDAAGALSKLPIPRLPKISSVVSFANNTPLPVVKRHKHIVPKDLLGDSNNSFEQEEELLNYFRRQGDDDSKTSTLRMLLERNKDTFGTTNVKAASVCSFVSSSTTRSVSRGGSAGAATAATVRRRVSFDPPPPPPDTPKKFSFVPISPISPHSPQFVTPQTPSSLPSPLTRPSSVAADPPLSSVVFACASSSSDAPLLHNVLNNPNQMYSTGWRSQSVPACVLPDITPVPSEMTDFDMTESDSSNHLSDAQFILRLTPWTTRVTYVKYPVKLPFKSNCPFESPRDYYRFRANEMRRTLSTASISSVASSRSGGVYPFRRRPRQASGGDQIETRSLPNDIQNVGGQLLCRANEESFGKIGHQIYSL</sequence>
<organism evidence="2 3">
    <name type="scientific">Nesidiocoris tenuis</name>
    <dbReference type="NCBI Taxonomy" id="355587"/>
    <lineage>
        <taxon>Eukaryota</taxon>
        <taxon>Metazoa</taxon>
        <taxon>Ecdysozoa</taxon>
        <taxon>Arthropoda</taxon>
        <taxon>Hexapoda</taxon>
        <taxon>Insecta</taxon>
        <taxon>Pterygota</taxon>
        <taxon>Neoptera</taxon>
        <taxon>Paraneoptera</taxon>
        <taxon>Hemiptera</taxon>
        <taxon>Heteroptera</taxon>
        <taxon>Panheteroptera</taxon>
        <taxon>Cimicomorpha</taxon>
        <taxon>Miridae</taxon>
        <taxon>Dicyphina</taxon>
        <taxon>Nesidiocoris</taxon>
    </lineage>
</organism>
<dbReference type="Proteomes" id="UP000479000">
    <property type="component" value="Unassembled WGS sequence"/>
</dbReference>
<dbReference type="EMBL" id="CADCXU010021638">
    <property type="protein sequence ID" value="CAB0009271.1"/>
    <property type="molecule type" value="Genomic_DNA"/>
</dbReference>
<proteinExistence type="predicted"/>
<evidence type="ECO:0000256" key="1">
    <source>
        <dbReference type="SAM" id="MobiDB-lite"/>
    </source>
</evidence>
<feature type="region of interest" description="Disordered" evidence="1">
    <location>
        <begin position="72"/>
        <end position="138"/>
    </location>
</feature>
<feature type="region of interest" description="Disordered" evidence="1">
    <location>
        <begin position="472"/>
        <end position="495"/>
    </location>
</feature>
<keyword evidence="3" id="KW-1185">Reference proteome</keyword>
<feature type="non-terminal residue" evidence="2">
    <location>
        <position position="525"/>
    </location>
</feature>
<dbReference type="AlphaFoldDB" id="A0A6H5GXF1"/>
<gene>
    <name evidence="2" type="ORF">NTEN_LOCUS14431</name>
</gene>
<feature type="compositionally biased region" description="Low complexity" evidence="1">
    <location>
        <begin position="96"/>
        <end position="123"/>
    </location>
</feature>
<reference evidence="2 3" key="1">
    <citation type="submission" date="2020-02" db="EMBL/GenBank/DDBJ databases">
        <authorList>
            <person name="Ferguson B K."/>
        </authorList>
    </citation>
    <scope>NUCLEOTIDE SEQUENCE [LARGE SCALE GENOMIC DNA]</scope>
</reference>
<dbReference type="OrthoDB" id="10069709at2759"/>
<evidence type="ECO:0000313" key="3">
    <source>
        <dbReference type="Proteomes" id="UP000479000"/>
    </source>
</evidence>
<feature type="region of interest" description="Disordered" evidence="1">
    <location>
        <begin position="285"/>
        <end position="334"/>
    </location>
</feature>